<keyword evidence="2" id="KW-1185">Reference proteome</keyword>
<sequence>MGRSEKEMMKAIKDGISRWIPWAKELEDVKLKKAVQVYPGRQPANDLEAAKRDDEPVRYRYKHQNGGMYIHITGSKLTSIPYNAFKIVREILSTYIAKGILTQEQVNQHIAIDESHEITISPHMEYALGKDLPQMDSSEREKIIQEWNVY</sequence>
<organism evidence="1 2">
    <name type="scientific">Moorena producens 3L</name>
    <dbReference type="NCBI Taxonomy" id="489825"/>
    <lineage>
        <taxon>Bacteria</taxon>
        <taxon>Bacillati</taxon>
        <taxon>Cyanobacteriota</taxon>
        <taxon>Cyanophyceae</taxon>
        <taxon>Coleofasciculales</taxon>
        <taxon>Coleofasciculaceae</taxon>
        <taxon>Moorena</taxon>
    </lineage>
</organism>
<proteinExistence type="predicted"/>
<protein>
    <submittedName>
        <fullName evidence="1">Uncharacterized protein</fullName>
    </submittedName>
</protein>
<dbReference type="Proteomes" id="UP000003959">
    <property type="component" value="Unassembled WGS sequence"/>
</dbReference>
<evidence type="ECO:0000313" key="2">
    <source>
        <dbReference type="Proteomes" id="UP000003959"/>
    </source>
</evidence>
<evidence type="ECO:0000313" key="1">
    <source>
        <dbReference type="EMBL" id="EGJ32008.1"/>
    </source>
</evidence>
<name>F4XU32_9CYAN</name>
<dbReference type="AlphaFoldDB" id="F4XU32"/>
<dbReference type="EMBL" id="GL890930">
    <property type="protein sequence ID" value="EGJ32008.1"/>
    <property type="molecule type" value="Genomic_DNA"/>
</dbReference>
<dbReference type="HOGENOM" id="CLU_1738439_0_0_3"/>
<gene>
    <name evidence="1" type="ORF">LYNGBM3L_31780</name>
</gene>
<accession>F4XU32</accession>
<reference evidence="2" key="1">
    <citation type="journal article" date="2011" name="Proc. Natl. Acad. Sci. U.S.A.">
        <title>Genomic insights into the physiology and ecology of the marine filamentous cyanobacterium Lyngbya majuscula.</title>
        <authorList>
            <person name="Jones A.C."/>
            <person name="Monroe E.A."/>
            <person name="Podell S."/>
            <person name="Hess W.R."/>
            <person name="Klages S."/>
            <person name="Esquenazi E."/>
            <person name="Niessen S."/>
            <person name="Hoover H."/>
            <person name="Rothmann M."/>
            <person name="Lasken R.S."/>
            <person name="Yates J.R.III."/>
            <person name="Reinhardt R."/>
            <person name="Kube M."/>
            <person name="Burkart M.D."/>
            <person name="Allen E.E."/>
            <person name="Dorrestein P.C."/>
            <person name="Gerwick W.H."/>
            <person name="Gerwick L."/>
        </authorList>
    </citation>
    <scope>NUCLEOTIDE SEQUENCE [LARGE SCALE GENOMIC DNA]</scope>
    <source>
        <strain evidence="2">3L</strain>
    </source>
</reference>